<keyword evidence="2" id="KW-0378">Hydrolase</keyword>
<evidence type="ECO:0000313" key="2">
    <source>
        <dbReference type="EMBL" id="KZT55529.1"/>
    </source>
</evidence>
<name>A0A165EU60_9BASI</name>
<dbReference type="InterPro" id="IPR029058">
    <property type="entry name" value="AB_hydrolase_fold"/>
</dbReference>
<evidence type="ECO:0000259" key="1">
    <source>
        <dbReference type="Pfam" id="PF01738"/>
    </source>
</evidence>
<proteinExistence type="predicted"/>
<sequence length="277" mass="30492">MAAPICENCTKGTKLPGKPTGNMVNIGGIDTYVAPPPRPLAPGNEHKAVVIFTDALGLPLGNSQIIADGFAKELNLPVYVPDMFNGSPPISPEAMSSVDHFEVGKPRPFWNKLRFYGLLLTILPNIILYNAPGKVAARMQGWCDALRKEKGVERLGAVGHCYGGMVIVKLAALRSGILQAAVVAHPGSIKQEEIDKVDFPCAWATCQEDQSFPQPFAKQVEKSFQARDDKTKVPYEFVYYPGTMHGFAARPALHVPEIREAFEKVTEQSWKWLQKYL</sequence>
<dbReference type="SUPFAM" id="SSF53474">
    <property type="entry name" value="alpha/beta-Hydrolases"/>
    <property type="match status" value="1"/>
</dbReference>
<dbReference type="EMBL" id="KV423993">
    <property type="protein sequence ID" value="KZT55529.1"/>
    <property type="molecule type" value="Genomic_DNA"/>
</dbReference>
<dbReference type="Pfam" id="PF01738">
    <property type="entry name" value="DLH"/>
    <property type="match status" value="1"/>
</dbReference>
<reference evidence="2 3" key="1">
    <citation type="journal article" date="2016" name="Mol. Biol. Evol.">
        <title>Comparative Genomics of Early-Diverging Mushroom-Forming Fungi Provides Insights into the Origins of Lignocellulose Decay Capabilities.</title>
        <authorList>
            <person name="Nagy L.G."/>
            <person name="Riley R."/>
            <person name="Tritt A."/>
            <person name="Adam C."/>
            <person name="Daum C."/>
            <person name="Floudas D."/>
            <person name="Sun H."/>
            <person name="Yadav J.S."/>
            <person name="Pangilinan J."/>
            <person name="Larsson K.H."/>
            <person name="Matsuura K."/>
            <person name="Barry K."/>
            <person name="Labutti K."/>
            <person name="Kuo R."/>
            <person name="Ohm R.A."/>
            <person name="Bhattacharya S.S."/>
            <person name="Shirouzu T."/>
            <person name="Yoshinaga Y."/>
            <person name="Martin F.M."/>
            <person name="Grigoriev I.V."/>
            <person name="Hibbett D.S."/>
        </authorList>
    </citation>
    <scope>NUCLEOTIDE SEQUENCE [LARGE SCALE GENOMIC DNA]</scope>
    <source>
        <strain evidence="2 3">HHB12733</strain>
    </source>
</reference>
<gene>
    <name evidence="2" type="ORF">CALCODRAFT_437084</name>
</gene>
<dbReference type="InParanoid" id="A0A165EU60"/>
<feature type="domain" description="Dienelactone hydrolase" evidence="1">
    <location>
        <begin position="143"/>
        <end position="277"/>
    </location>
</feature>
<dbReference type="AlphaFoldDB" id="A0A165EU60"/>
<accession>A0A165EU60</accession>
<keyword evidence="3" id="KW-1185">Reference proteome</keyword>
<evidence type="ECO:0000313" key="3">
    <source>
        <dbReference type="Proteomes" id="UP000076842"/>
    </source>
</evidence>
<dbReference type="Gene3D" id="3.40.50.1820">
    <property type="entry name" value="alpha/beta hydrolase"/>
    <property type="match status" value="1"/>
</dbReference>
<dbReference type="STRING" id="1353952.A0A165EU60"/>
<dbReference type="Proteomes" id="UP000076842">
    <property type="component" value="Unassembled WGS sequence"/>
</dbReference>
<dbReference type="InterPro" id="IPR002925">
    <property type="entry name" value="Dienelactn_hydro"/>
</dbReference>
<dbReference type="GO" id="GO:0016787">
    <property type="term" value="F:hydrolase activity"/>
    <property type="evidence" value="ECO:0007669"/>
    <property type="project" value="UniProtKB-KW"/>
</dbReference>
<protein>
    <submittedName>
        <fullName evidence="2">Alpha/beta-hydrolase</fullName>
    </submittedName>
</protein>
<dbReference type="PANTHER" id="PTHR17630:SF44">
    <property type="entry name" value="PROTEIN AIM2"/>
    <property type="match status" value="1"/>
</dbReference>
<dbReference type="OrthoDB" id="10019231at2759"/>
<organism evidence="2 3">
    <name type="scientific">Calocera cornea HHB12733</name>
    <dbReference type="NCBI Taxonomy" id="1353952"/>
    <lineage>
        <taxon>Eukaryota</taxon>
        <taxon>Fungi</taxon>
        <taxon>Dikarya</taxon>
        <taxon>Basidiomycota</taxon>
        <taxon>Agaricomycotina</taxon>
        <taxon>Dacrymycetes</taxon>
        <taxon>Dacrymycetales</taxon>
        <taxon>Dacrymycetaceae</taxon>
        <taxon>Calocera</taxon>
    </lineage>
</organism>
<dbReference type="PANTHER" id="PTHR17630">
    <property type="entry name" value="DIENELACTONE HYDROLASE"/>
    <property type="match status" value="1"/>
</dbReference>